<keyword evidence="2" id="KW-1185">Reference proteome</keyword>
<proteinExistence type="predicted"/>
<protein>
    <submittedName>
        <fullName evidence="1">Uncharacterized protein</fullName>
    </submittedName>
</protein>
<dbReference type="Proteomes" id="UP000621307">
    <property type="component" value="Unassembled WGS sequence"/>
</dbReference>
<evidence type="ECO:0000313" key="1">
    <source>
        <dbReference type="EMBL" id="MBD2250280.1"/>
    </source>
</evidence>
<organism evidence="1 2">
    <name type="scientific">Nostoc parmelioides FACHB-3921</name>
    <dbReference type="NCBI Taxonomy" id="2692909"/>
    <lineage>
        <taxon>Bacteria</taxon>
        <taxon>Bacillati</taxon>
        <taxon>Cyanobacteriota</taxon>
        <taxon>Cyanophyceae</taxon>
        <taxon>Nostocales</taxon>
        <taxon>Nostocaceae</taxon>
        <taxon>Nostoc</taxon>
    </lineage>
</organism>
<name>A0ABR8B8M0_9NOSO</name>
<reference evidence="1 2" key="1">
    <citation type="journal article" date="2020" name="ISME J.">
        <title>Comparative genomics reveals insights into cyanobacterial evolution and habitat adaptation.</title>
        <authorList>
            <person name="Chen M.Y."/>
            <person name="Teng W.K."/>
            <person name="Zhao L."/>
            <person name="Hu C.X."/>
            <person name="Zhou Y.K."/>
            <person name="Han B.P."/>
            <person name="Song L.R."/>
            <person name="Shu W.S."/>
        </authorList>
    </citation>
    <scope>NUCLEOTIDE SEQUENCE [LARGE SCALE GENOMIC DNA]</scope>
    <source>
        <strain evidence="1 2">FACHB-3921</strain>
    </source>
</reference>
<dbReference type="RefSeq" id="WP_190565671.1">
    <property type="nucleotide sequence ID" value="NZ_JACJQL010000002.1"/>
</dbReference>
<dbReference type="EMBL" id="JACJQL010000002">
    <property type="protein sequence ID" value="MBD2250280.1"/>
    <property type="molecule type" value="Genomic_DNA"/>
</dbReference>
<accession>A0ABR8B8M0</accession>
<sequence>MPSTLSFTKAAGNSIRVVEVTHSVALVMGNSPITCYQIPHPQGDEEV</sequence>
<evidence type="ECO:0000313" key="2">
    <source>
        <dbReference type="Proteomes" id="UP000621307"/>
    </source>
</evidence>
<gene>
    <name evidence="1" type="ORF">H6G14_03025</name>
</gene>
<comment type="caution">
    <text evidence="1">The sequence shown here is derived from an EMBL/GenBank/DDBJ whole genome shotgun (WGS) entry which is preliminary data.</text>
</comment>